<evidence type="ECO:0000256" key="3">
    <source>
        <dbReference type="ARBA" id="ARBA00022692"/>
    </source>
</evidence>
<keyword evidence="5 6" id="KW-0472">Membrane</keyword>
<evidence type="ECO:0000313" key="7">
    <source>
        <dbReference type="EMBL" id="CAH1402127.1"/>
    </source>
</evidence>
<evidence type="ECO:0000256" key="6">
    <source>
        <dbReference type="SAM" id="Phobius"/>
    </source>
</evidence>
<keyword evidence="8" id="KW-1185">Reference proteome</keyword>
<gene>
    <name evidence="7" type="ORF">NEZAVI_LOCUS11014</name>
</gene>
<evidence type="ECO:0000256" key="2">
    <source>
        <dbReference type="ARBA" id="ARBA00022475"/>
    </source>
</evidence>
<dbReference type="Proteomes" id="UP001152798">
    <property type="component" value="Chromosome 5"/>
</dbReference>
<organism evidence="7 8">
    <name type="scientific">Nezara viridula</name>
    <name type="common">Southern green stink bug</name>
    <name type="synonym">Cimex viridulus</name>
    <dbReference type="NCBI Taxonomy" id="85310"/>
    <lineage>
        <taxon>Eukaryota</taxon>
        <taxon>Metazoa</taxon>
        <taxon>Ecdysozoa</taxon>
        <taxon>Arthropoda</taxon>
        <taxon>Hexapoda</taxon>
        <taxon>Insecta</taxon>
        <taxon>Pterygota</taxon>
        <taxon>Neoptera</taxon>
        <taxon>Paraneoptera</taxon>
        <taxon>Hemiptera</taxon>
        <taxon>Heteroptera</taxon>
        <taxon>Panheteroptera</taxon>
        <taxon>Pentatomomorpha</taxon>
        <taxon>Pentatomoidea</taxon>
        <taxon>Pentatomidae</taxon>
        <taxon>Pentatominae</taxon>
        <taxon>Nezara</taxon>
    </lineage>
</organism>
<evidence type="ECO:0000313" key="8">
    <source>
        <dbReference type="Proteomes" id="UP001152798"/>
    </source>
</evidence>
<protein>
    <submittedName>
        <fullName evidence="7">Uncharacterized protein</fullName>
    </submittedName>
</protein>
<evidence type="ECO:0000256" key="1">
    <source>
        <dbReference type="ARBA" id="ARBA00004651"/>
    </source>
</evidence>
<evidence type="ECO:0000256" key="5">
    <source>
        <dbReference type="ARBA" id="ARBA00023136"/>
    </source>
</evidence>
<dbReference type="AlphaFoldDB" id="A0A9P0HI01"/>
<dbReference type="GO" id="GO:0050909">
    <property type="term" value="P:sensory perception of taste"/>
    <property type="evidence" value="ECO:0007669"/>
    <property type="project" value="InterPro"/>
</dbReference>
<dbReference type="OrthoDB" id="6596504at2759"/>
<evidence type="ECO:0000256" key="4">
    <source>
        <dbReference type="ARBA" id="ARBA00022989"/>
    </source>
</evidence>
<accession>A0A9P0HI01</accession>
<feature type="transmembrane region" description="Helical" evidence="6">
    <location>
        <begin position="12"/>
        <end position="37"/>
    </location>
</feature>
<keyword evidence="2" id="KW-1003">Cell membrane</keyword>
<dbReference type="Pfam" id="PF08395">
    <property type="entry name" value="7tm_7"/>
    <property type="match status" value="1"/>
</dbReference>
<dbReference type="GO" id="GO:0005886">
    <property type="term" value="C:plasma membrane"/>
    <property type="evidence" value="ECO:0007669"/>
    <property type="project" value="UniProtKB-SubCell"/>
</dbReference>
<proteinExistence type="predicted"/>
<keyword evidence="3 6" id="KW-0812">Transmembrane</keyword>
<dbReference type="InterPro" id="IPR013604">
    <property type="entry name" value="7TM_chemorcpt"/>
</dbReference>
<keyword evidence="4 6" id="KW-1133">Transmembrane helix</keyword>
<comment type="subcellular location">
    <subcellularLocation>
        <location evidence="1">Cell membrane</location>
        <topology evidence="1">Multi-pass membrane protein</topology>
    </subcellularLocation>
</comment>
<reference evidence="7" key="1">
    <citation type="submission" date="2022-01" db="EMBL/GenBank/DDBJ databases">
        <authorList>
            <person name="King R."/>
        </authorList>
    </citation>
    <scope>NUCLEOTIDE SEQUENCE</scope>
</reference>
<name>A0A9P0HI01_NEZVI</name>
<sequence>MRKEIEFTTRGFFTMDYSLLTAMLGAVATYLVIIIQFGESPVEQIN</sequence>
<dbReference type="EMBL" id="OV725081">
    <property type="protein sequence ID" value="CAH1402127.1"/>
    <property type="molecule type" value="Genomic_DNA"/>
</dbReference>